<dbReference type="AlphaFoldDB" id="A0A4Y8Q083"/>
<proteinExistence type="predicted"/>
<keyword evidence="1" id="KW-0812">Transmembrane</keyword>
<gene>
    <name evidence="2" type="ORF">B5M42_12985</name>
</gene>
<dbReference type="EMBL" id="MYFO01000015">
    <property type="protein sequence ID" value="TFE87077.1"/>
    <property type="molecule type" value="Genomic_DNA"/>
</dbReference>
<evidence type="ECO:0000313" key="2">
    <source>
        <dbReference type="EMBL" id="TFE87077.1"/>
    </source>
</evidence>
<evidence type="ECO:0008006" key="4">
    <source>
        <dbReference type="Google" id="ProtNLM"/>
    </source>
</evidence>
<evidence type="ECO:0000313" key="3">
    <source>
        <dbReference type="Proteomes" id="UP000298246"/>
    </source>
</evidence>
<reference evidence="2 3" key="1">
    <citation type="submission" date="2017-03" db="EMBL/GenBank/DDBJ databases">
        <title>Isolation of Levoglucosan Utilizing Bacteria.</title>
        <authorList>
            <person name="Arya A.S."/>
        </authorList>
    </citation>
    <scope>NUCLEOTIDE SEQUENCE [LARGE SCALE GENOMIC DNA]</scope>
    <source>
        <strain evidence="2 3">MEC069</strain>
    </source>
</reference>
<feature type="transmembrane region" description="Helical" evidence="1">
    <location>
        <begin position="63"/>
        <end position="81"/>
    </location>
</feature>
<organism evidence="2 3">
    <name type="scientific">Paenibacillus athensensis</name>
    <dbReference type="NCBI Taxonomy" id="1967502"/>
    <lineage>
        <taxon>Bacteria</taxon>
        <taxon>Bacillati</taxon>
        <taxon>Bacillota</taxon>
        <taxon>Bacilli</taxon>
        <taxon>Bacillales</taxon>
        <taxon>Paenibacillaceae</taxon>
        <taxon>Paenibacillus</taxon>
    </lineage>
</organism>
<keyword evidence="3" id="KW-1185">Reference proteome</keyword>
<feature type="transmembrane region" description="Helical" evidence="1">
    <location>
        <begin position="40"/>
        <end position="57"/>
    </location>
</feature>
<comment type="caution">
    <text evidence="2">The sequence shown here is derived from an EMBL/GenBank/DDBJ whole genome shotgun (WGS) entry which is preliminary data.</text>
</comment>
<accession>A0A4Y8Q083</accession>
<keyword evidence="1" id="KW-1133">Transmembrane helix</keyword>
<protein>
    <recommendedName>
        <fullName evidence="4">Cxxc_20_cxxc protein</fullName>
    </recommendedName>
</protein>
<sequence>MAKCEVCGSSFTWLQLQRFSLAFKKTIACKHCKTSYQLRGFSLFVLFLLVCVPMILVNHKIISVVQMTMIIFAVLLVAPFIERFKRYQG</sequence>
<name>A0A4Y8Q083_9BACL</name>
<dbReference type="Proteomes" id="UP000298246">
    <property type="component" value="Unassembled WGS sequence"/>
</dbReference>
<evidence type="ECO:0000256" key="1">
    <source>
        <dbReference type="SAM" id="Phobius"/>
    </source>
</evidence>
<keyword evidence="1" id="KW-0472">Membrane</keyword>